<keyword evidence="1" id="KW-0227">DNA damage</keyword>
<dbReference type="Proteomes" id="UP000247702">
    <property type="component" value="Unassembled WGS sequence"/>
</dbReference>
<accession>A0A2Z6R010</accession>
<protein>
    <submittedName>
        <fullName evidence="4">Uncharacterized protein</fullName>
    </submittedName>
</protein>
<evidence type="ECO:0000256" key="3">
    <source>
        <dbReference type="ARBA" id="ARBA00023204"/>
    </source>
</evidence>
<dbReference type="PANTHER" id="PTHR12159">
    <property type="entry name" value="G/T AND G/U MISMATCH-SPECIFIC DNA GLYCOSYLASE"/>
    <property type="match status" value="1"/>
</dbReference>
<proteinExistence type="predicted"/>
<comment type="caution">
    <text evidence="4">The sequence shown here is derived from an EMBL/GenBank/DDBJ whole genome shotgun (WGS) entry which is preliminary data.</text>
</comment>
<dbReference type="Gene3D" id="3.40.470.10">
    <property type="entry name" value="Uracil-DNA glycosylase-like domain"/>
    <property type="match status" value="1"/>
</dbReference>
<organism evidence="4 5">
    <name type="scientific">Rhizophagus clarus</name>
    <dbReference type="NCBI Taxonomy" id="94130"/>
    <lineage>
        <taxon>Eukaryota</taxon>
        <taxon>Fungi</taxon>
        <taxon>Fungi incertae sedis</taxon>
        <taxon>Mucoromycota</taxon>
        <taxon>Glomeromycotina</taxon>
        <taxon>Glomeromycetes</taxon>
        <taxon>Glomerales</taxon>
        <taxon>Glomeraceae</taxon>
        <taxon>Rhizophagus</taxon>
    </lineage>
</organism>
<evidence type="ECO:0000256" key="2">
    <source>
        <dbReference type="ARBA" id="ARBA00022801"/>
    </source>
</evidence>
<reference evidence="4 5" key="1">
    <citation type="submission" date="2017-11" db="EMBL/GenBank/DDBJ databases">
        <title>The genome of Rhizophagus clarus HR1 reveals common genetic basis of auxotrophy among arbuscular mycorrhizal fungi.</title>
        <authorList>
            <person name="Kobayashi Y."/>
        </authorList>
    </citation>
    <scope>NUCLEOTIDE SEQUENCE [LARGE SCALE GENOMIC DNA]</scope>
    <source>
        <strain evidence="4 5">HR1</strain>
    </source>
</reference>
<gene>
    <name evidence="4" type="ORF">RclHR1_00250033</name>
</gene>
<dbReference type="GO" id="GO:0006285">
    <property type="term" value="P:base-excision repair, AP site formation"/>
    <property type="evidence" value="ECO:0007669"/>
    <property type="project" value="InterPro"/>
</dbReference>
<name>A0A2Z6R010_9GLOM</name>
<dbReference type="SUPFAM" id="SSF52141">
    <property type="entry name" value="Uracil-DNA glycosylase-like"/>
    <property type="match status" value="1"/>
</dbReference>
<keyword evidence="5" id="KW-1185">Reference proteome</keyword>
<evidence type="ECO:0000256" key="1">
    <source>
        <dbReference type="ARBA" id="ARBA00022763"/>
    </source>
</evidence>
<dbReference type="EMBL" id="BEXD01001668">
    <property type="protein sequence ID" value="GBB95235.1"/>
    <property type="molecule type" value="Genomic_DNA"/>
</dbReference>
<dbReference type="GO" id="GO:0004844">
    <property type="term" value="F:uracil DNA N-glycosylase activity"/>
    <property type="evidence" value="ECO:0007669"/>
    <property type="project" value="TreeGrafter"/>
</dbReference>
<dbReference type="STRING" id="94130.A0A2Z6R010"/>
<dbReference type="PANTHER" id="PTHR12159:SF9">
    <property type="entry name" value="G_T MISMATCH-SPECIFIC THYMINE DNA GLYCOSYLASE"/>
    <property type="match status" value="1"/>
</dbReference>
<dbReference type="InterPro" id="IPR036895">
    <property type="entry name" value="Uracil-DNA_glycosylase-like_sf"/>
</dbReference>
<sequence>MGRCKSSKRITMMRKAKNSVKGIEKSNINVEDGKGVTDIIDYNLNGFTERKLKPEEDRSLLNYKIGLMNIRTKSTQKNPIDPKEEIREGIEIFIEKIKKYKSNFICFNGKDGFATFMSIVNDMAVSSKYEFGFKKDDKIDWVAENGTQRYSYYHQLVD</sequence>
<dbReference type="GO" id="GO:0008263">
    <property type="term" value="F:pyrimidine-specific mismatch base pair DNA N-glycosylase activity"/>
    <property type="evidence" value="ECO:0007669"/>
    <property type="project" value="TreeGrafter"/>
</dbReference>
<keyword evidence="3" id="KW-0234">DNA repair</keyword>
<dbReference type="AlphaFoldDB" id="A0A2Z6R010"/>
<dbReference type="InterPro" id="IPR015637">
    <property type="entry name" value="MUG/TDG"/>
</dbReference>
<evidence type="ECO:0000313" key="5">
    <source>
        <dbReference type="Proteomes" id="UP000247702"/>
    </source>
</evidence>
<keyword evidence="2" id="KW-0378">Hydrolase</keyword>
<evidence type="ECO:0000313" key="4">
    <source>
        <dbReference type="EMBL" id="GBB95235.1"/>
    </source>
</evidence>